<evidence type="ECO:0000313" key="2">
    <source>
        <dbReference type="Proteomes" id="UP000053097"/>
    </source>
</evidence>
<proteinExistence type="predicted"/>
<sequence length="53" mass="6020">ERERSMFEPCVKTLNAPLNATESDTMLDYKLFASGAIQLDQNNNNSMPQPSDW</sequence>
<evidence type="ECO:0000313" key="1">
    <source>
        <dbReference type="EMBL" id="EZA52644.1"/>
    </source>
</evidence>
<dbReference type="EMBL" id="KK107323">
    <property type="protein sequence ID" value="EZA52644.1"/>
    <property type="molecule type" value="Genomic_DNA"/>
</dbReference>
<feature type="non-terminal residue" evidence="1">
    <location>
        <position position="1"/>
    </location>
</feature>
<protein>
    <submittedName>
        <fullName evidence="1">Uncharacterized protein</fullName>
    </submittedName>
</protein>
<dbReference type="Proteomes" id="UP000053097">
    <property type="component" value="Unassembled WGS sequence"/>
</dbReference>
<accession>A0A026WC83</accession>
<keyword evidence="2" id="KW-1185">Reference proteome</keyword>
<organism evidence="1 2">
    <name type="scientific">Ooceraea biroi</name>
    <name type="common">Clonal raider ant</name>
    <name type="synonym">Cerapachys biroi</name>
    <dbReference type="NCBI Taxonomy" id="2015173"/>
    <lineage>
        <taxon>Eukaryota</taxon>
        <taxon>Metazoa</taxon>
        <taxon>Ecdysozoa</taxon>
        <taxon>Arthropoda</taxon>
        <taxon>Hexapoda</taxon>
        <taxon>Insecta</taxon>
        <taxon>Pterygota</taxon>
        <taxon>Neoptera</taxon>
        <taxon>Endopterygota</taxon>
        <taxon>Hymenoptera</taxon>
        <taxon>Apocrita</taxon>
        <taxon>Aculeata</taxon>
        <taxon>Formicoidea</taxon>
        <taxon>Formicidae</taxon>
        <taxon>Dorylinae</taxon>
        <taxon>Ooceraea</taxon>
    </lineage>
</organism>
<dbReference type="OrthoDB" id="410044at2759"/>
<dbReference type="AlphaFoldDB" id="A0A026WC83"/>
<name>A0A026WC83_OOCBI</name>
<reference evidence="1 2" key="1">
    <citation type="journal article" date="2014" name="Curr. Biol.">
        <title>The genome of the clonal raider ant Cerapachys biroi.</title>
        <authorList>
            <person name="Oxley P.R."/>
            <person name="Ji L."/>
            <person name="Fetter-Pruneda I."/>
            <person name="McKenzie S.K."/>
            <person name="Li C."/>
            <person name="Hu H."/>
            <person name="Zhang G."/>
            <person name="Kronauer D.J."/>
        </authorList>
    </citation>
    <scope>NUCLEOTIDE SEQUENCE [LARGE SCALE GENOMIC DNA]</scope>
</reference>
<gene>
    <name evidence="1" type="ORF">X777_08127</name>
</gene>